<evidence type="ECO:0000313" key="3">
    <source>
        <dbReference type="Proteomes" id="UP000003856"/>
    </source>
</evidence>
<accession>C5T5F5</accession>
<evidence type="ECO:0000259" key="1">
    <source>
        <dbReference type="SMART" id="SM00849"/>
    </source>
</evidence>
<dbReference type="PANTHER" id="PTHR13754:SF13">
    <property type="entry name" value="METALLO-BETA-LACTAMASE SUPERFAMILY PROTEIN (AFU_ORTHOLOGUE AFUA_3G07630)"/>
    <property type="match status" value="1"/>
</dbReference>
<dbReference type="OrthoDB" id="9784009at2"/>
<gene>
    <name evidence="2" type="ORF">AcdelDRAFT_2135</name>
</gene>
<dbReference type="InterPro" id="IPR041712">
    <property type="entry name" value="DHPS-like_MBL-fold"/>
</dbReference>
<dbReference type="Pfam" id="PF00753">
    <property type="entry name" value="Lactamase_B"/>
    <property type="match status" value="1"/>
</dbReference>
<name>C5T5F5_ACIDE</name>
<dbReference type="SMART" id="SM00849">
    <property type="entry name" value="Lactamase_B"/>
    <property type="match status" value="1"/>
</dbReference>
<dbReference type="RefSeq" id="WP_005796347.1">
    <property type="nucleotide sequence ID" value="NZ_ACQT01000063.1"/>
</dbReference>
<dbReference type="PATRIC" id="fig|573060.9.peg.2991"/>
<dbReference type="Gene3D" id="3.60.15.10">
    <property type="entry name" value="Ribonuclease Z/Hydroxyacylglutathione hydrolase-like"/>
    <property type="match status" value="1"/>
</dbReference>
<protein>
    <submittedName>
        <fullName evidence="2">Beta-lactamase domain protein</fullName>
    </submittedName>
</protein>
<dbReference type="InterPro" id="IPR001279">
    <property type="entry name" value="Metallo-B-lactamas"/>
</dbReference>
<dbReference type="InterPro" id="IPR036866">
    <property type="entry name" value="RibonucZ/Hydroxyglut_hydro"/>
</dbReference>
<dbReference type="GO" id="GO:0016740">
    <property type="term" value="F:transferase activity"/>
    <property type="evidence" value="ECO:0007669"/>
    <property type="project" value="TreeGrafter"/>
</dbReference>
<dbReference type="EMBL" id="ACQT01000063">
    <property type="protein sequence ID" value="EER60303.1"/>
    <property type="molecule type" value="Genomic_DNA"/>
</dbReference>
<dbReference type="PANTHER" id="PTHR13754">
    <property type="entry name" value="METALLO-BETA-LACTAMASE SUPERFAMILY PROTEIN"/>
    <property type="match status" value="1"/>
</dbReference>
<dbReference type="InterPro" id="IPR052926">
    <property type="entry name" value="Metallo-beta-lactamase_dom"/>
</dbReference>
<dbReference type="Proteomes" id="UP000003856">
    <property type="component" value="Unassembled WGS sequence"/>
</dbReference>
<evidence type="ECO:0000313" key="2">
    <source>
        <dbReference type="EMBL" id="EER60303.1"/>
    </source>
</evidence>
<comment type="caution">
    <text evidence="2">The sequence shown here is derived from an EMBL/GenBank/DDBJ whole genome shotgun (WGS) entry which is preliminary data.</text>
</comment>
<keyword evidence="3" id="KW-1185">Reference proteome</keyword>
<dbReference type="AlphaFoldDB" id="C5T5F5"/>
<dbReference type="CDD" id="cd07713">
    <property type="entry name" value="DHPS-like_MBL-fold"/>
    <property type="match status" value="1"/>
</dbReference>
<feature type="domain" description="Metallo-beta-lactamase" evidence="1">
    <location>
        <begin position="22"/>
        <end position="253"/>
    </location>
</feature>
<sequence>MRVTTLIENEKSDDQPDLEPEFGLSLYIEHRGQRILFDTGATGAAVKNATRLGIDLAQVDAVVLSHHHFDHGGGLPAFFAANSRAKVYLRHPPQGQEYFRALWVVSRYIGLEEGLLERYQDRFVFVDDFTEILPGAYIFTELARTYELPKGDRYLYLKQDGGYVHDPFNHELVFALRDDDGLVVFTGCGHSGVLNMVETVARRFPGDRIKGVMGGFHLVGMPSPRSMAGTREEMVELGRTMLQQPVQTYWTGHCTGHRAYAVLKEVLGEKLSEIHTGTTVTV</sequence>
<reference evidence="2 3" key="1">
    <citation type="submission" date="2009-05" db="EMBL/GenBank/DDBJ databases">
        <title>The draft genome of Acidovorax delafieldii 2AN.</title>
        <authorList>
            <consortium name="US DOE Joint Genome Institute (JGI-PGF)"/>
            <person name="Lucas S."/>
            <person name="Copeland A."/>
            <person name="Lapidus A."/>
            <person name="Glavina del Rio T."/>
            <person name="Tice H."/>
            <person name="Bruce D."/>
            <person name="Goodwin L."/>
            <person name="Pitluck S."/>
            <person name="Larimer F."/>
            <person name="Land M.L."/>
            <person name="Hauser L."/>
            <person name="Shelobolina E.S."/>
            <person name="Picardal F."/>
            <person name="Roden E."/>
            <person name="Emerson D."/>
        </authorList>
    </citation>
    <scope>NUCLEOTIDE SEQUENCE [LARGE SCALE GENOMIC DNA]</scope>
    <source>
        <strain evidence="2 3">2AN</strain>
    </source>
</reference>
<proteinExistence type="predicted"/>
<dbReference type="SUPFAM" id="SSF56281">
    <property type="entry name" value="Metallo-hydrolase/oxidoreductase"/>
    <property type="match status" value="1"/>
</dbReference>
<organism evidence="2 3">
    <name type="scientific">Acidovorax delafieldii 2AN</name>
    <dbReference type="NCBI Taxonomy" id="573060"/>
    <lineage>
        <taxon>Bacteria</taxon>
        <taxon>Pseudomonadati</taxon>
        <taxon>Pseudomonadota</taxon>
        <taxon>Betaproteobacteria</taxon>
        <taxon>Burkholderiales</taxon>
        <taxon>Comamonadaceae</taxon>
        <taxon>Acidovorax</taxon>
    </lineage>
</organism>